<organism evidence="1 2">
    <name type="scientific">Echinops telfairi</name>
    <name type="common">Lesser hedgehog tenrec</name>
    <dbReference type="NCBI Taxonomy" id="9371"/>
    <lineage>
        <taxon>Eukaryota</taxon>
        <taxon>Metazoa</taxon>
        <taxon>Chordata</taxon>
        <taxon>Craniata</taxon>
        <taxon>Vertebrata</taxon>
        <taxon>Euteleostomi</taxon>
        <taxon>Mammalia</taxon>
        <taxon>Eutheria</taxon>
        <taxon>Afrotheria</taxon>
        <taxon>Tenrecidae</taxon>
        <taxon>Tenrecinae</taxon>
        <taxon>Echinops</taxon>
    </lineage>
</organism>
<evidence type="ECO:0000313" key="2">
    <source>
        <dbReference type="RefSeq" id="XP_045141413.1"/>
    </source>
</evidence>
<evidence type="ECO:0000313" key="1">
    <source>
        <dbReference type="Proteomes" id="UP000694863"/>
    </source>
</evidence>
<reference evidence="2" key="1">
    <citation type="submission" date="2025-08" db="UniProtKB">
        <authorList>
            <consortium name="RefSeq"/>
        </authorList>
    </citation>
    <scope>IDENTIFICATION</scope>
</reference>
<name>A0AC55CPL5_ECHTE</name>
<accession>A0AC55CPL5</accession>
<dbReference type="Proteomes" id="UP000694863">
    <property type="component" value="Unplaced"/>
</dbReference>
<sequence length="155" mass="16161">MDSKGEGAGGGSKKGSVDNSQGASGGPESGDVAEGAVAQTQGPRPALVPGGEQAPGAAPGRILLIEFILTVPFQSCTEADIARRTLLPVAERLVGVVGKDVTVNGRDLTVHLTADDSSRLHIAIATMVSHLHQLVQAMQNHWYSCLRNLWSRKDG</sequence>
<keyword evidence="1" id="KW-1185">Reference proteome</keyword>
<gene>
    <name evidence="2" type="primary">LOC123521159</name>
</gene>
<proteinExistence type="predicted"/>
<dbReference type="RefSeq" id="XP_045141413.1">
    <property type="nucleotide sequence ID" value="XM_045285478.1"/>
</dbReference>
<protein>
    <submittedName>
        <fullName evidence="2">EKC/KEOPS complex subunit LAGE3-like</fullName>
    </submittedName>
</protein>